<evidence type="ECO:0000313" key="2">
    <source>
        <dbReference type="EMBL" id="RDU38870.1"/>
    </source>
</evidence>
<proteinExistence type="predicted"/>
<evidence type="ECO:0000313" key="3">
    <source>
        <dbReference type="Proteomes" id="UP000257144"/>
    </source>
</evidence>
<sequence length="253" mass="28755">MLETIELIEVDGANLQDEGCFCLRSKPASAGYQNKYEWLLGRFEEGLKYIKLLENGKAAGFIEYAPIEFSSRVVLGENYTVIHCLWVSISGKGYASDLIENCIQDAKRNQKAGIIVVTNQETSWTPSKEIFLKNGFKEIGHAPFGFELLVLKFDRSPDPYFPNDWDERLKPFQNLTILRTQQCPFIDVATENLVQAAAKLGVRADIIDLQNREELLKLSPTPYGVYGVVFKQRFISFHRLTVHSAMKRLKALV</sequence>
<protein>
    <submittedName>
        <fullName evidence="2">GNAT family N-acetyltransferase</fullName>
    </submittedName>
</protein>
<dbReference type="EMBL" id="QNQT01000001">
    <property type="protein sequence ID" value="RDU38870.1"/>
    <property type="molecule type" value="Genomic_DNA"/>
</dbReference>
<gene>
    <name evidence="2" type="ORF">DRW41_04750</name>
</gene>
<dbReference type="PROSITE" id="PS51186">
    <property type="entry name" value="GNAT"/>
    <property type="match status" value="1"/>
</dbReference>
<feature type="domain" description="N-acetyltransferase" evidence="1">
    <location>
        <begin position="1"/>
        <end position="154"/>
    </location>
</feature>
<evidence type="ECO:0000259" key="1">
    <source>
        <dbReference type="PROSITE" id="PS51186"/>
    </source>
</evidence>
<reference evidence="2 3" key="1">
    <citation type="submission" date="2018-07" db="EMBL/GenBank/DDBJ databases">
        <title>Bacillus sp. YLB-04 draft genome sequence.</title>
        <authorList>
            <person name="Yu L."/>
            <person name="Tang X."/>
        </authorList>
    </citation>
    <scope>NUCLEOTIDE SEQUENCE [LARGE SCALE GENOMIC DNA]</scope>
    <source>
        <strain evidence="2 3">YLB-04</strain>
    </source>
</reference>
<dbReference type="Pfam" id="PF00583">
    <property type="entry name" value="Acetyltransf_1"/>
    <property type="match status" value="1"/>
</dbReference>
<dbReference type="InterPro" id="IPR000182">
    <property type="entry name" value="GNAT_dom"/>
</dbReference>
<dbReference type="Gene3D" id="3.40.630.30">
    <property type="match status" value="1"/>
</dbReference>
<dbReference type="Proteomes" id="UP000257144">
    <property type="component" value="Unassembled WGS sequence"/>
</dbReference>
<comment type="caution">
    <text evidence="2">The sequence shown here is derived from an EMBL/GenBank/DDBJ whole genome shotgun (WGS) entry which is preliminary data.</text>
</comment>
<organism evidence="2 3">
    <name type="scientific">Neobacillus piezotolerans</name>
    <dbReference type="NCBI Taxonomy" id="2259171"/>
    <lineage>
        <taxon>Bacteria</taxon>
        <taxon>Bacillati</taxon>
        <taxon>Bacillota</taxon>
        <taxon>Bacilli</taxon>
        <taxon>Bacillales</taxon>
        <taxon>Bacillaceae</taxon>
        <taxon>Neobacillus</taxon>
    </lineage>
</organism>
<dbReference type="GO" id="GO:0016747">
    <property type="term" value="F:acyltransferase activity, transferring groups other than amino-acyl groups"/>
    <property type="evidence" value="ECO:0007669"/>
    <property type="project" value="InterPro"/>
</dbReference>
<dbReference type="AlphaFoldDB" id="A0A3D8GWN5"/>
<dbReference type="InterPro" id="IPR016181">
    <property type="entry name" value="Acyl_CoA_acyltransferase"/>
</dbReference>
<accession>A0A3D8GWN5</accession>
<keyword evidence="2" id="KW-0808">Transferase</keyword>
<dbReference type="SUPFAM" id="SSF55729">
    <property type="entry name" value="Acyl-CoA N-acyltransferases (Nat)"/>
    <property type="match status" value="1"/>
</dbReference>
<name>A0A3D8GWN5_9BACI</name>
<keyword evidence="3" id="KW-1185">Reference proteome</keyword>
<dbReference type="OrthoDB" id="3172674at2"/>